<comment type="caution">
    <text evidence="1">The sequence shown here is derived from an EMBL/GenBank/DDBJ whole genome shotgun (WGS) entry which is preliminary data.</text>
</comment>
<protein>
    <submittedName>
        <fullName evidence="1">Uncharacterized protein</fullName>
    </submittedName>
</protein>
<evidence type="ECO:0000313" key="2">
    <source>
        <dbReference type="Proteomes" id="UP000692954"/>
    </source>
</evidence>
<evidence type="ECO:0000313" key="1">
    <source>
        <dbReference type="EMBL" id="CAD8128842.1"/>
    </source>
</evidence>
<organism evidence="1 2">
    <name type="scientific">Paramecium sonneborni</name>
    <dbReference type="NCBI Taxonomy" id="65129"/>
    <lineage>
        <taxon>Eukaryota</taxon>
        <taxon>Sar</taxon>
        <taxon>Alveolata</taxon>
        <taxon>Ciliophora</taxon>
        <taxon>Intramacronucleata</taxon>
        <taxon>Oligohymenophorea</taxon>
        <taxon>Peniculida</taxon>
        <taxon>Parameciidae</taxon>
        <taxon>Paramecium</taxon>
    </lineage>
</organism>
<sequence>MILQLYYCFSNYWTEYTKIVVEQFENQLIRIGSQKEMSFDKRAQYVQNSIIALTLKMLQNNIIGMAINIQFKFTQFQLE</sequence>
<name>A0A8S1RNF6_9CILI</name>
<dbReference type="AlphaFoldDB" id="A0A8S1RNF6"/>
<gene>
    <name evidence="1" type="ORF">PSON_ATCC_30995.1.T1980016</name>
</gene>
<reference evidence="1" key="1">
    <citation type="submission" date="2021-01" db="EMBL/GenBank/DDBJ databases">
        <authorList>
            <consortium name="Genoscope - CEA"/>
            <person name="William W."/>
        </authorList>
    </citation>
    <scope>NUCLEOTIDE SEQUENCE</scope>
</reference>
<dbReference type="Proteomes" id="UP000692954">
    <property type="component" value="Unassembled WGS sequence"/>
</dbReference>
<proteinExistence type="predicted"/>
<accession>A0A8S1RNF6</accession>
<keyword evidence="2" id="KW-1185">Reference proteome</keyword>
<dbReference type="EMBL" id="CAJJDN010000198">
    <property type="protein sequence ID" value="CAD8128842.1"/>
    <property type="molecule type" value="Genomic_DNA"/>
</dbReference>